<protein>
    <submittedName>
        <fullName evidence="2">Uncharacterized protein</fullName>
    </submittedName>
</protein>
<dbReference type="AlphaFoldDB" id="A0AAD9PPX5"/>
<keyword evidence="3" id="KW-1185">Reference proteome</keyword>
<feature type="compositionally biased region" description="Polar residues" evidence="1">
    <location>
        <begin position="86"/>
        <end position="98"/>
    </location>
</feature>
<evidence type="ECO:0000256" key="1">
    <source>
        <dbReference type="SAM" id="MobiDB-lite"/>
    </source>
</evidence>
<sequence>MARLPPNHPSKRRNRNRGGQNDIGADSSLSNESNSSSFFPSNSSRGRTESVPTLNVSGTVTPPASVELERDRTPIRTPNLLGGCSGTISTPTGSRNATTAPRVLRPRENVVRSRCLAPLNLAATPNSSSSSEGHDLAIFARANVRDVYAGLTGADGEEIRWDFSKGFSDPCNTPVNAAIIDRVRSTDTATPANIIRAPMRVHFRTKKRRAHNMANRLNEKVLKEQRVR</sequence>
<dbReference type="EMBL" id="JARQWQ010000252">
    <property type="protein sequence ID" value="KAK2546864.1"/>
    <property type="molecule type" value="Genomic_DNA"/>
</dbReference>
<accession>A0AAD9PPX5</accession>
<feature type="compositionally biased region" description="Low complexity" evidence="1">
    <location>
        <begin position="27"/>
        <end position="44"/>
    </location>
</feature>
<feature type="region of interest" description="Disordered" evidence="1">
    <location>
        <begin position="1"/>
        <end position="98"/>
    </location>
</feature>
<name>A0AAD9PPX5_ACRCE</name>
<feature type="compositionally biased region" description="Polar residues" evidence="1">
    <location>
        <begin position="50"/>
        <end position="62"/>
    </location>
</feature>
<evidence type="ECO:0000313" key="3">
    <source>
        <dbReference type="Proteomes" id="UP001249851"/>
    </source>
</evidence>
<feature type="non-terminal residue" evidence="2">
    <location>
        <position position="1"/>
    </location>
</feature>
<organism evidence="2 3">
    <name type="scientific">Acropora cervicornis</name>
    <name type="common">Staghorn coral</name>
    <dbReference type="NCBI Taxonomy" id="6130"/>
    <lineage>
        <taxon>Eukaryota</taxon>
        <taxon>Metazoa</taxon>
        <taxon>Cnidaria</taxon>
        <taxon>Anthozoa</taxon>
        <taxon>Hexacorallia</taxon>
        <taxon>Scleractinia</taxon>
        <taxon>Astrocoeniina</taxon>
        <taxon>Acroporidae</taxon>
        <taxon>Acropora</taxon>
    </lineage>
</organism>
<evidence type="ECO:0000313" key="2">
    <source>
        <dbReference type="EMBL" id="KAK2546864.1"/>
    </source>
</evidence>
<reference evidence="2" key="1">
    <citation type="journal article" date="2023" name="G3 (Bethesda)">
        <title>Whole genome assembly and annotation of the endangered Caribbean coral Acropora cervicornis.</title>
        <authorList>
            <person name="Selwyn J.D."/>
            <person name="Vollmer S.V."/>
        </authorList>
    </citation>
    <scope>NUCLEOTIDE SEQUENCE</scope>
    <source>
        <strain evidence="2">K2</strain>
    </source>
</reference>
<reference evidence="2" key="2">
    <citation type="journal article" date="2023" name="Science">
        <title>Genomic signatures of disease resistance in endangered staghorn corals.</title>
        <authorList>
            <person name="Vollmer S.V."/>
            <person name="Selwyn J.D."/>
            <person name="Despard B.A."/>
            <person name="Roesel C.L."/>
        </authorList>
    </citation>
    <scope>NUCLEOTIDE SEQUENCE</scope>
    <source>
        <strain evidence="2">K2</strain>
    </source>
</reference>
<dbReference type="Proteomes" id="UP001249851">
    <property type="component" value="Unassembled WGS sequence"/>
</dbReference>
<comment type="caution">
    <text evidence="2">The sequence shown here is derived from an EMBL/GenBank/DDBJ whole genome shotgun (WGS) entry which is preliminary data.</text>
</comment>
<gene>
    <name evidence="2" type="ORF">P5673_033404</name>
</gene>
<proteinExistence type="predicted"/>